<keyword evidence="2" id="KW-1185">Reference proteome</keyword>
<evidence type="ECO:0000313" key="2">
    <source>
        <dbReference type="Proteomes" id="UP000294813"/>
    </source>
</evidence>
<dbReference type="AlphaFoldDB" id="A0A4R2RXM7"/>
<gene>
    <name evidence="1" type="ORF">EDD73_10894</name>
</gene>
<dbReference type="EMBL" id="SLXT01000008">
    <property type="protein sequence ID" value="TCP64741.1"/>
    <property type="molecule type" value="Genomic_DNA"/>
</dbReference>
<reference evidence="1 2" key="1">
    <citation type="submission" date="2019-03" db="EMBL/GenBank/DDBJ databases">
        <title>Genomic Encyclopedia of Type Strains, Phase IV (KMG-IV): sequencing the most valuable type-strain genomes for metagenomic binning, comparative biology and taxonomic classification.</title>
        <authorList>
            <person name="Goeker M."/>
        </authorList>
    </citation>
    <scope>NUCLEOTIDE SEQUENCE [LARGE SCALE GENOMIC DNA]</scope>
    <source>
        <strain evidence="1 2">DSM 11170</strain>
    </source>
</reference>
<protein>
    <submittedName>
        <fullName evidence="1">Uncharacterized protein</fullName>
    </submittedName>
</protein>
<evidence type="ECO:0000313" key="1">
    <source>
        <dbReference type="EMBL" id="TCP64741.1"/>
    </source>
</evidence>
<accession>A0A4R2RXM7</accession>
<dbReference type="RefSeq" id="WP_131918884.1">
    <property type="nucleotide sequence ID" value="NZ_JAOQNU010000008.1"/>
</dbReference>
<dbReference type="Proteomes" id="UP000294813">
    <property type="component" value="Unassembled WGS sequence"/>
</dbReference>
<comment type="caution">
    <text evidence="1">The sequence shown here is derived from an EMBL/GenBank/DDBJ whole genome shotgun (WGS) entry which is preliminary data.</text>
</comment>
<proteinExistence type="predicted"/>
<sequence length="107" mass="12129">MTEQKEAAPEVQVPEQPKVRKYCPDINKVEPCVNEILGLIEKYGLSIDEVTDCLRVVEDVARMSPIKKVIGPVELLLEGSREVSWEIKQEASTRPSLLDQLRNSPER</sequence>
<name>A0A4R2RXM7_9FIRM</name>
<organism evidence="1 2">
    <name type="scientific">Heliophilum fasciatum</name>
    <dbReference type="NCBI Taxonomy" id="35700"/>
    <lineage>
        <taxon>Bacteria</taxon>
        <taxon>Bacillati</taxon>
        <taxon>Bacillota</taxon>
        <taxon>Clostridia</taxon>
        <taxon>Eubacteriales</taxon>
        <taxon>Heliobacteriaceae</taxon>
        <taxon>Heliophilum</taxon>
    </lineage>
</organism>